<sequence>MHLFDLLDKSEQRQIKIIQLILRHSQTVSIGQIIAELDSNRLTIKKDIGLINAKFGQFSKNLTLVLKDGYLYLERDITTSADEIYAIFLTNSVKYKILIYLLSHKSIDTCSIIETLNISISTYERRAKELNQVLADFHLKIHNGQLSGSERQIRHFYLQLLWFARPYQTNQREFDSPRVQAILHELSQTNGQLFTEAGEMKLNIYLAIVNRRYHAGVIHAKKIPLNFDSPLYHQLHQAFQTYFSTNAYRSLDAEAEVQQLFLFLISNYCFNVDIPFIRYGLQQEVDNIATVQSVHHEISNDIRVRLLNYKFSEDFLVRIDISLIQTHFRAVFMRGWMAIFGKAGIYDQLIDLPEASFFNITSELNEKICQLLGLNPHDRAELISEISGRYAAIFHLAFRNIDYQLKIGCDFGYEAVMADIIIDKLKQRIDFRLKYTIEPYQRHHQYDIIISNLDKKYPHQQHSRNFVMLSTEYDSDFYFLNRFLEKRYLHQLKSLGNTAGGATERT</sequence>
<evidence type="ECO:0000259" key="3">
    <source>
        <dbReference type="Pfam" id="PF05043"/>
    </source>
</evidence>
<proteinExistence type="predicted"/>
<feature type="domain" description="Mga helix-turn-helix" evidence="3">
    <location>
        <begin position="79"/>
        <end position="160"/>
    </location>
</feature>
<evidence type="ECO:0000313" key="5">
    <source>
        <dbReference type="Proteomes" id="UP000051020"/>
    </source>
</evidence>
<dbReference type="InterPro" id="IPR050661">
    <property type="entry name" value="BglG_antiterminators"/>
</dbReference>
<dbReference type="Gene3D" id="1.10.10.10">
    <property type="entry name" value="Winged helix-like DNA-binding domain superfamily/Winged helix DNA-binding domain"/>
    <property type="match status" value="1"/>
</dbReference>
<evidence type="ECO:0000256" key="1">
    <source>
        <dbReference type="ARBA" id="ARBA00023015"/>
    </source>
</evidence>
<name>A0A837R658_LACPE</name>
<accession>A0A837R658</accession>
<dbReference type="RefSeq" id="WP_056953038.1">
    <property type="nucleotide sequence ID" value="NZ_AZCU01000020.1"/>
</dbReference>
<dbReference type="EMBL" id="AZCU01000020">
    <property type="protein sequence ID" value="KRK22822.1"/>
    <property type="molecule type" value="Genomic_DNA"/>
</dbReference>
<dbReference type="Pfam" id="PF05043">
    <property type="entry name" value="Mga"/>
    <property type="match status" value="1"/>
</dbReference>
<keyword evidence="2" id="KW-0804">Transcription</keyword>
<gene>
    <name evidence="4" type="ORF">FD24_GL001690</name>
</gene>
<keyword evidence="1" id="KW-0805">Transcription regulation</keyword>
<dbReference type="AlphaFoldDB" id="A0A837R658"/>
<dbReference type="PANTHER" id="PTHR30185:SF18">
    <property type="entry name" value="TRANSCRIPTIONAL REGULATOR MTLR"/>
    <property type="match status" value="1"/>
</dbReference>
<evidence type="ECO:0000256" key="2">
    <source>
        <dbReference type="ARBA" id="ARBA00023163"/>
    </source>
</evidence>
<organism evidence="4 5">
    <name type="scientific">Lactiplantibacillus pentosus DSM 20314</name>
    <dbReference type="NCBI Taxonomy" id="1423791"/>
    <lineage>
        <taxon>Bacteria</taxon>
        <taxon>Bacillati</taxon>
        <taxon>Bacillota</taxon>
        <taxon>Bacilli</taxon>
        <taxon>Lactobacillales</taxon>
        <taxon>Lactobacillaceae</taxon>
        <taxon>Lactiplantibacillus</taxon>
    </lineage>
</organism>
<dbReference type="GeneID" id="49393590"/>
<dbReference type="InterPro" id="IPR007737">
    <property type="entry name" value="Mga_HTH"/>
</dbReference>
<dbReference type="Proteomes" id="UP000051020">
    <property type="component" value="Unassembled WGS sequence"/>
</dbReference>
<comment type="caution">
    <text evidence="4">The sequence shown here is derived from an EMBL/GenBank/DDBJ whole genome shotgun (WGS) entry which is preliminary data.</text>
</comment>
<dbReference type="InterPro" id="IPR036388">
    <property type="entry name" value="WH-like_DNA-bd_sf"/>
</dbReference>
<dbReference type="PANTHER" id="PTHR30185">
    <property type="entry name" value="CRYPTIC BETA-GLUCOSIDE BGL OPERON ANTITERMINATOR"/>
    <property type="match status" value="1"/>
</dbReference>
<reference evidence="4 5" key="1">
    <citation type="journal article" date="2015" name="Genome Announc.">
        <title>Expanding the biotechnology potential of lactobacilli through comparative genomics of 213 strains and associated genera.</title>
        <authorList>
            <person name="Sun Z."/>
            <person name="Harris H.M."/>
            <person name="McCann A."/>
            <person name="Guo C."/>
            <person name="Argimon S."/>
            <person name="Zhang W."/>
            <person name="Yang X."/>
            <person name="Jeffery I.B."/>
            <person name="Cooney J.C."/>
            <person name="Kagawa T.F."/>
            <person name="Liu W."/>
            <person name="Song Y."/>
            <person name="Salvetti E."/>
            <person name="Wrobel A."/>
            <person name="Rasinkangas P."/>
            <person name="Parkhill J."/>
            <person name="Rea M.C."/>
            <person name="O'Sullivan O."/>
            <person name="Ritari J."/>
            <person name="Douillard F.P."/>
            <person name="Paul Ross R."/>
            <person name="Yang R."/>
            <person name="Briner A.E."/>
            <person name="Felis G.E."/>
            <person name="de Vos W.M."/>
            <person name="Barrangou R."/>
            <person name="Klaenhammer T.R."/>
            <person name="Caufield P.W."/>
            <person name="Cui Y."/>
            <person name="Zhang H."/>
            <person name="O'Toole P.W."/>
        </authorList>
    </citation>
    <scope>NUCLEOTIDE SEQUENCE [LARGE SCALE GENOMIC DNA]</scope>
    <source>
        <strain evidence="4 5">DSM 20314</strain>
    </source>
</reference>
<protein>
    <recommendedName>
        <fullName evidence="3">Mga helix-turn-helix domain-containing protein</fullName>
    </recommendedName>
</protein>
<evidence type="ECO:0000313" key="4">
    <source>
        <dbReference type="EMBL" id="KRK22822.1"/>
    </source>
</evidence>